<dbReference type="Gene3D" id="2.60.40.10">
    <property type="entry name" value="Immunoglobulins"/>
    <property type="match status" value="1"/>
</dbReference>
<dbReference type="PANTHER" id="PTHR45661">
    <property type="entry name" value="SURFACE ANTIGEN"/>
    <property type="match status" value="1"/>
</dbReference>
<dbReference type="InterPro" id="IPR032675">
    <property type="entry name" value="LRR_dom_sf"/>
</dbReference>
<proteinExistence type="predicted"/>
<evidence type="ECO:0000259" key="3">
    <source>
        <dbReference type="PROSITE" id="PS51272"/>
    </source>
</evidence>
<protein>
    <submittedName>
        <fullName evidence="4">Leucine-rich repeat protein</fullName>
    </submittedName>
</protein>
<dbReference type="InterPro" id="IPR036116">
    <property type="entry name" value="FN3_sf"/>
</dbReference>
<organism evidence="4 5">
    <name type="scientific">Paenibacillus chungangensis</name>
    <dbReference type="NCBI Taxonomy" id="696535"/>
    <lineage>
        <taxon>Bacteria</taxon>
        <taxon>Bacillati</taxon>
        <taxon>Bacillota</taxon>
        <taxon>Bacilli</taxon>
        <taxon>Bacillales</taxon>
        <taxon>Paenibacillaceae</taxon>
        <taxon>Paenibacillus</taxon>
    </lineage>
</organism>
<dbReference type="PROSITE" id="PS51272">
    <property type="entry name" value="SLH"/>
    <property type="match status" value="3"/>
</dbReference>
<dbReference type="InterPro" id="IPR013783">
    <property type="entry name" value="Ig-like_fold"/>
</dbReference>
<feature type="domain" description="SLH" evidence="3">
    <location>
        <begin position="1168"/>
        <end position="1228"/>
    </location>
</feature>
<dbReference type="InterPro" id="IPR001119">
    <property type="entry name" value="SLH_dom"/>
</dbReference>
<name>A0ABW3HWD5_9BACL</name>
<sequence length="1351" mass="148248">MPRRYYFARTALFAFVILLTWIGAGTNEAFANESDYEYKDVTGGVEITKYVGSARAISIPATLGGKSVVRIGRSAFYNHQLTSVIIPDSVREIRSSAFSSNKLTSVMIPINVVKIEGYAFSFNQLKRIEIGPHVSQIEDYALIHNPLERIKVDAGNSTYKDIDGKGLYSADGTLLVVGTVSGEIANSTIEIGERAFHGRGITSVTIPHFVTKIGWNSFKDNQLTHLEIPASVTEIDMAAFSNNNLAYVDIGENVTRIGNGAFQDNQLTHVEIPDRVETIGYSAFSDNLLTHVKLGAMVDGISGSAFNRNPLENIELAEGNSNFQLAANGQALYSPDGQTLIFGTISGEIREGTTEIGNSAFGGRGLEEITIPASVTTIDHFAFSYNELSRVDILDGVQKISPGAFRNNQIKVMRIGKDVQNLTADPFSHNPLENITVDENNSAYKDLDGKGMYTKDGQTLVIGTINGGIEEGTTEIGQVAFYGRGLEGNLSIPNSVTVIGGGAFAINKIKRVTIPASVKMIQSGAFRFDDGLVIIGVRGTAAEEYARDDRIPFLAADERLIVWFQFDGSFGKWREQAATKVIVYSLEEYATEQYYTWTNDENPPFFDETTWTSFSSGQELSKTDVGEWYLHIYAKDFANQEVYRSSKVFRVVDFHPVIHVSTTVGDAGTPYYEGEWINQQVRMTIRAEDMNMQELRIKLNHDGDEDEFIVGSEDDYAFERTFTESGIYQLEITATDEAGQTSIETYTIKISLDELRLDVELEQADGANYASGDWTQQGVTASVYARHAQGLTVTSSVYSLDEGESWHPFSDNRIQLDFSEEGSHSISLKAQDEAGNQVEEDLVINIDKTAPLIELTPNGNDPGVPQEKVATMVTVTDADSGVDPSALQYVWSTNENKLEDDFTVNWQSFQSGDMLKRSNGTGVWYLHIQAIDVAGNKSYIISEAFTLLDEAPEAPTWPGGSVLTVTDITQTSVKLSWSEAMDNVGVAGYRIYVDVDNWIPHTVSASLFEYTVLNLHAGTTYTFTVKAFEEAGNESAPLSKQATTARSTEEGGGSDGDLGDGEGRVLSNNANLADLQVWSGGKPLKLSPAFDSGTTEYTTRTEAVQVELIAEEAHSAAKVIRNDKVMSDRIKVDLEEGENTLILTVQAENGIKKNYTLTIYRENPKPIEPDIEFTDITGHWVESDIKRAMAKGIVSGYPGEKFRPNHPVTRAEFTVMLTGALQLEEEGATLTFIDHDQIGNWAKQAVAQAVQAGIVDGYNDGSFRPNAQITRVEMAAMIARALKLQLNTNATTGFADDEAIPEWAKGAVEAIRKLGLADGRGDNRFVPNETATRAEATVMLLRMLEQQQQQP</sequence>
<evidence type="ECO:0000313" key="5">
    <source>
        <dbReference type="Proteomes" id="UP001596989"/>
    </source>
</evidence>
<dbReference type="InterPro" id="IPR003961">
    <property type="entry name" value="FN3_dom"/>
</dbReference>
<dbReference type="PANTHER" id="PTHR45661:SF3">
    <property type="entry name" value="IG-LIKE DOMAIN-CONTAINING PROTEIN"/>
    <property type="match status" value="1"/>
</dbReference>
<dbReference type="SUPFAM" id="SSF49265">
    <property type="entry name" value="Fibronectin type III"/>
    <property type="match status" value="1"/>
</dbReference>
<dbReference type="RefSeq" id="WP_377567288.1">
    <property type="nucleotide sequence ID" value="NZ_JBHTJZ010000058.1"/>
</dbReference>
<evidence type="ECO:0000256" key="1">
    <source>
        <dbReference type="SAM" id="MobiDB-lite"/>
    </source>
</evidence>
<dbReference type="Pfam" id="PF12733">
    <property type="entry name" value="Cadherin-like"/>
    <property type="match status" value="1"/>
</dbReference>
<dbReference type="InterPro" id="IPR026906">
    <property type="entry name" value="LRR_5"/>
</dbReference>
<feature type="region of interest" description="Disordered" evidence="1">
    <location>
        <begin position="1034"/>
        <end position="1065"/>
    </location>
</feature>
<reference evidence="5" key="1">
    <citation type="journal article" date="2019" name="Int. J. Syst. Evol. Microbiol.">
        <title>The Global Catalogue of Microorganisms (GCM) 10K type strain sequencing project: providing services to taxonomists for standard genome sequencing and annotation.</title>
        <authorList>
            <consortium name="The Broad Institute Genomics Platform"/>
            <consortium name="The Broad Institute Genome Sequencing Center for Infectious Disease"/>
            <person name="Wu L."/>
            <person name="Ma J."/>
        </authorList>
    </citation>
    <scope>NUCLEOTIDE SEQUENCE [LARGE SCALE GENOMIC DNA]</scope>
    <source>
        <strain evidence="5">CCUG 59129</strain>
    </source>
</reference>
<comment type="caution">
    <text evidence="4">The sequence shown here is derived from an EMBL/GenBank/DDBJ whole genome shotgun (WGS) entry which is preliminary data.</text>
</comment>
<dbReference type="Proteomes" id="UP001596989">
    <property type="component" value="Unassembled WGS sequence"/>
</dbReference>
<evidence type="ECO:0000259" key="2">
    <source>
        <dbReference type="PROSITE" id="PS50853"/>
    </source>
</evidence>
<accession>A0ABW3HWD5</accession>
<dbReference type="InterPro" id="IPR053139">
    <property type="entry name" value="Surface_bspA-like"/>
</dbReference>
<dbReference type="Pfam" id="PF00395">
    <property type="entry name" value="SLH"/>
    <property type="match status" value="3"/>
</dbReference>
<dbReference type="Pfam" id="PF13306">
    <property type="entry name" value="LRR_5"/>
    <property type="match status" value="4"/>
</dbReference>
<gene>
    <name evidence="4" type="ORF">ACFQ2I_19715</name>
</gene>
<feature type="domain" description="SLH" evidence="3">
    <location>
        <begin position="1229"/>
        <end position="1292"/>
    </location>
</feature>
<dbReference type="PROSITE" id="PS50853">
    <property type="entry name" value="FN3"/>
    <property type="match status" value="1"/>
</dbReference>
<dbReference type="Pfam" id="PF00041">
    <property type="entry name" value="fn3"/>
    <property type="match status" value="1"/>
</dbReference>
<feature type="domain" description="Fibronectin type-III" evidence="2">
    <location>
        <begin position="958"/>
        <end position="1051"/>
    </location>
</feature>
<dbReference type="EMBL" id="JBHTJZ010000058">
    <property type="protein sequence ID" value="MFD0961580.1"/>
    <property type="molecule type" value="Genomic_DNA"/>
</dbReference>
<dbReference type="CDD" id="cd00063">
    <property type="entry name" value="FN3"/>
    <property type="match status" value="1"/>
</dbReference>
<dbReference type="SMART" id="SM00060">
    <property type="entry name" value="FN3"/>
    <property type="match status" value="1"/>
</dbReference>
<dbReference type="InterPro" id="IPR025883">
    <property type="entry name" value="Cadherin-like_domain"/>
</dbReference>
<feature type="domain" description="SLH" evidence="3">
    <location>
        <begin position="1294"/>
        <end position="1351"/>
    </location>
</feature>
<evidence type="ECO:0000313" key="4">
    <source>
        <dbReference type="EMBL" id="MFD0961580.1"/>
    </source>
</evidence>
<dbReference type="Gene3D" id="3.80.10.10">
    <property type="entry name" value="Ribonuclease Inhibitor"/>
    <property type="match status" value="3"/>
</dbReference>
<feature type="compositionally biased region" description="Polar residues" evidence="1">
    <location>
        <begin position="1036"/>
        <end position="1046"/>
    </location>
</feature>
<keyword evidence="5" id="KW-1185">Reference proteome</keyword>